<dbReference type="OrthoDB" id="4138492at2759"/>
<accession>A0A0D0A5E3</accession>
<protein>
    <recommendedName>
        <fullName evidence="5">Glycoside hydrolase family 105 protein</fullName>
    </recommendedName>
</protein>
<feature type="region of interest" description="Disordered" evidence="2">
    <location>
        <begin position="350"/>
        <end position="369"/>
    </location>
</feature>
<dbReference type="EMBL" id="KN833689">
    <property type="protein sequence ID" value="KIK29607.1"/>
    <property type="molecule type" value="Genomic_DNA"/>
</dbReference>
<evidence type="ECO:0008006" key="5">
    <source>
        <dbReference type="Google" id="ProtNLM"/>
    </source>
</evidence>
<reference evidence="3 4" key="1">
    <citation type="submission" date="2014-04" db="EMBL/GenBank/DDBJ databases">
        <authorList>
            <consortium name="DOE Joint Genome Institute"/>
            <person name="Kuo A."/>
            <person name="Kohler A."/>
            <person name="Costa M.D."/>
            <person name="Nagy L.G."/>
            <person name="Floudas D."/>
            <person name="Copeland A."/>
            <person name="Barry K.W."/>
            <person name="Cichocki N."/>
            <person name="Veneault-Fourrey C."/>
            <person name="LaButti K."/>
            <person name="Lindquist E.A."/>
            <person name="Lipzen A."/>
            <person name="Lundell T."/>
            <person name="Morin E."/>
            <person name="Murat C."/>
            <person name="Sun H."/>
            <person name="Tunlid A."/>
            <person name="Henrissat B."/>
            <person name="Grigoriev I.V."/>
            <person name="Hibbett D.S."/>
            <person name="Martin F."/>
            <person name="Nordberg H.P."/>
            <person name="Cantor M.N."/>
            <person name="Hua S.X."/>
        </authorList>
    </citation>
    <scope>NUCLEOTIDE SEQUENCE [LARGE SCALE GENOMIC DNA]</scope>
    <source>
        <strain evidence="3 4">441</strain>
    </source>
</reference>
<dbReference type="PANTHER" id="PTHR41814:SF1">
    <property type="entry name" value="CELLULASE"/>
    <property type="match status" value="1"/>
</dbReference>
<dbReference type="Gene3D" id="1.50.10.10">
    <property type="match status" value="1"/>
</dbReference>
<organism evidence="3 4">
    <name type="scientific">Pisolithus microcarpus 441</name>
    <dbReference type="NCBI Taxonomy" id="765257"/>
    <lineage>
        <taxon>Eukaryota</taxon>
        <taxon>Fungi</taxon>
        <taxon>Dikarya</taxon>
        <taxon>Basidiomycota</taxon>
        <taxon>Agaricomycotina</taxon>
        <taxon>Agaricomycetes</taxon>
        <taxon>Agaricomycetidae</taxon>
        <taxon>Boletales</taxon>
        <taxon>Sclerodermatineae</taxon>
        <taxon>Pisolithaceae</taxon>
        <taxon>Pisolithus</taxon>
    </lineage>
</organism>
<dbReference type="InterPro" id="IPR012341">
    <property type="entry name" value="6hp_glycosidase-like_sf"/>
</dbReference>
<dbReference type="GO" id="GO:0005975">
    <property type="term" value="P:carbohydrate metabolic process"/>
    <property type="evidence" value="ECO:0007669"/>
    <property type="project" value="InterPro"/>
</dbReference>
<keyword evidence="4" id="KW-1185">Reference proteome</keyword>
<dbReference type="SUPFAM" id="SSF48208">
    <property type="entry name" value="Six-hairpin glycosidases"/>
    <property type="match status" value="1"/>
</dbReference>
<dbReference type="InterPro" id="IPR008928">
    <property type="entry name" value="6-hairpin_glycosidase_sf"/>
</dbReference>
<reference evidence="4" key="2">
    <citation type="submission" date="2015-01" db="EMBL/GenBank/DDBJ databases">
        <title>Evolutionary Origins and Diversification of the Mycorrhizal Mutualists.</title>
        <authorList>
            <consortium name="DOE Joint Genome Institute"/>
            <consortium name="Mycorrhizal Genomics Consortium"/>
            <person name="Kohler A."/>
            <person name="Kuo A."/>
            <person name="Nagy L.G."/>
            <person name="Floudas D."/>
            <person name="Copeland A."/>
            <person name="Barry K.W."/>
            <person name="Cichocki N."/>
            <person name="Veneault-Fourrey C."/>
            <person name="LaButti K."/>
            <person name="Lindquist E.A."/>
            <person name="Lipzen A."/>
            <person name="Lundell T."/>
            <person name="Morin E."/>
            <person name="Murat C."/>
            <person name="Riley R."/>
            <person name="Ohm R."/>
            <person name="Sun H."/>
            <person name="Tunlid A."/>
            <person name="Henrissat B."/>
            <person name="Grigoriev I.V."/>
            <person name="Hibbett D.S."/>
            <person name="Martin F."/>
        </authorList>
    </citation>
    <scope>NUCLEOTIDE SEQUENCE [LARGE SCALE GENOMIC DNA]</scope>
    <source>
        <strain evidence="4">441</strain>
    </source>
</reference>
<dbReference type="GO" id="GO:0016787">
    <property type="term" value="F:hydrolase activity"/>
    <property type="evidence" value="ECO:0007669"/>
    <property type="project" value="UniProtKB-KW"/>
</dbReference>
<evidence type="ECO:0000256" key="2">
    <source>
        <dbReference type="SAM" id="MobiDB-lite"/>
    </source>
</evidence>
<dbReference type="AlphaFoldDB" id="A0A0D0A5E3"/>
<dbReference type="Proteomes" id="UP000054018">
    <property type="component" value="Unassembled WGS sequence"/>
</dbReference>
<dbReference type="Pfam" id="PF07470">
    <property type="entry name" value="Glyco_hydro_88"/>
    <property type="match status" value="1"/>
</dbReference>
<dbReference type="PANTHER" id="PTHR41814">
    <property type="entry name" value="EXPRESSED PROTEIN"/>
    <property type="match status" value="1"/>
</dbReference>
<evidence type="ECO:0000313" key="4">
    <source>
        <dbReference type="Proteomes" id="UP000054018"/>
    </source>
</evidence>
<dbReference type="InterPro" id="IPR010905">
    <property type="entry name" value="Glyco_hydro_88"/>
</dbReference>
<name>A0A0D0A5E3_9AGAM</name>
<dbReference type="HOGENOM" id="CLU_037534_0_0_1"/>
<evidence type="ECO:0000313" key="3">
    <source>
        <dbReference type="EMBL" id="KIK29607.1"/>
    </source>
</evidence>
<evidence type="ECO:0000256" key="1">
    <source>
        <dbReference type="ARBA" id="ARBA00022801"/>
    </source>
</evidence>
<keyword evidence="1" id="KW-0378">Hydrolase</keyword>
<sequence>MTGVTIFVYAQVYAQNLSTADIDVVTERLAQGATQSWEYGTRAEVLLELNAPSYSVFSPTALPPPQQIPANFTSALSDVISIAQMIVANRSASNGNITGPQPLINDNATGDPASIGVAVLLANWTGQSTADGVDYAGAARDQLEFLLSNVSRTNDGAISQRIDQVQLWSDFVYMAPPFFAYYGVLTGNQSLVQEAYDQVSLYRKYLRDSKANNLWKHIQLGLYGTDHGHWSTGNGWAAAGMLRVLSTIKQSQFSSSMESQQKDLAAWVQEIHDGMYSYLDSSGLFRNYADNSSTFTDASSTALLASTVYRLSLLWGVHKHIPIAELCRKALSAPAGSAVDISTAGTGTVSVPSSATTSTASAPSASSTATGTPGLLHFTSDGWLTPVVDPYSYPDQGQQSPESEAFVIAMQAAWRDWVADGAAGANGAVSPLARVSWTWIVVDVVIVSFLSC</sequence>
<proteinExistence type="predicted"/>
<gene>
    <name evidence="3" type="ORF">PISMIDRAFT_88824</name>
</gene>